<dbReference type="InterPro" id="IPR017896">
    <property type="entry name" value="4Fe4S_Fe-S-bd"/>
</dbReference>
<organism evidence="5 6">
    <name type="scientific">Gordonibacter urolithinfaciens</name>
    <dbReference type="NCBI Taxonomy" id="1335613"/>
    <lineage>
        <taxon>Bacteria</taxon>
        <taxon>Bacillati</taxon>
        <taxon>Actinomycetota</taxon>
        <taxon>Coriobacteriia</taxon>
        <taxon>Eggerthellales</taxon>
        <taxon>Eggerthellaceae</taxon>
        <taxon>Gordonibacter</taxon>
    </lineage>
</organism>
<sequence>MKGYLSSQKKVECFGCGACVQVCNQNALSMMEDDEGFVYPAFDAEKCCGCEACLRACPYGNELPREGAPIAVFGGHHKNASILEDSTSGGAFSALVEAWFLREGNRAVWGAASHGIDVRHECALNFEESVRFRKSKYCQSDMGSAYADIRLQLKAGTFVLFSGTPCQVAGLRSFLGPRAYGGRLLTVEVVCEGVPTPLYLRKYIERLESGHGSKLAELDYRYKDGRRWDFQVMLATFEDGQYCKVDRWFNPFWSIWLQHLMSRPSCYCCPFAAPDRIADVTLGDLWGVHLYCPDLYSRNAGASLVVCNTEAGVSLLNDARSFLEGRNLEFADARRYQGPMRRPVGEVLSREAFMHDLLTLDIDDLEKKWAKRPSLKLLWCKYIWGNRQKVALWNLRRALVSKVKKGGD</sequence>
<keyword evidence="3" id="KW-0411">Iron-sulfur</keyword>
<dbReference type="RefSeq" id="WP_162457404.1">
    <property type="nucleotide sequence ID" value="NZ_DBEZYS010000086.1"/>
</dbReference>
<evidence type="ECO:0000313" key="6">
    <source>
        <dbReference type="Proteomes" id="UP000468327"/>
    </source>
</evidence>
<evidence type="ECO:0000256" key="1">
    <source>
        <dbReference type="ARBA" id="ARBA00022723"/>
    </source>
</evidence>
<gene>
    <name evidence="5" type="ORF">GO738_03385</name>
</gene>
<dbReference type="EMBL" id="WPOC01000004">
    <property type="protein sequence ID" value="MVN14401.1"/>
    <property type="molecule type" value="Genomic_DNA"/>
</dbReference>
<proteinExistence type="predicted"/>
<dbReference type="Gene3D" id="3.30.70.20">
    <property type="match status" value="1"/>
</dbReference>
<evidence type="ECO:0000256" key="3">
    <source>
        <dbReference type="ARBA" id="ARBA00023014"/>
    </source>
</evidence>
<dbReference type="GO" id="GO:0051536">
    <property type="term" value="F:iron-sulfur cluster binding"/>
    <property type="evidence" value="ECO:0007669"/>
    <property type="project" value="UniProtKB-KW"/>
</dbReference>
<dbReference type="Pfam" id="PF04432">
    <property type="entry name" value="FrhB_FdhB_C"/>
    <property type="match status" value="1"/>
</dbReference>
<dbReference type="PANTHER" id="PTHR43193:SF2">
    <property type="entry name" value="POLYFERREDOXIN PROTEIN FWDF"/>
    <property type="match status" value="1"/>
</dbReference>
<keyword evidence="6" id="KW-1185">Reference proteome</keyword>
<dbReference type="PANTHER" id="PTHR43193">
    <property type="match status" value="1"/>
</dbReference>
<dbReference type="InterPro" id="IPR017900">
    <property type="entry name" value="4Fe4S_Fe_S_CS"/>
</dbReference>
<dbReference type="Proteomes" id="UP000468327">
    <property type="component" value="Unassembled WGS sequence"/>
</dbReference>
<name>A0A6N8IEX0_9ACTN</name>
<dbReference type="AlphaFoldDB" id="A0A6N8IEX0"/>
<protein>
    <submittedName>
        <fullName evidence="5">4Fe-4S dicluster domain-containing protein</fullName>
    </submittedName>
</protein>
<evidence type="ECO:0000256" key="2">
    <source>
        <dbReference type="ARBA" id="ARBA00023004"/>
    </source>
</evidence>
<feature type="domain" description="4Fe-4S ferredoxin-type" evidence="4">
    <location>
        <begin position="38"/>
        <end position="67"/>
    </location>
</feature>
<accession>A0A6N8IEX0</accession>
<dbReference type="InterPro" id="IPR052977">
    <property type="entry name" value="Polyferredoxin-like_ET"/>
</dbReference>
<evidence type="ECO:0000259" key="4">
    <source>
        <dbReference type="PROSITE" id="PS51379"/>
    </source>
</evidence>
<dbReference type="GO" id="GO:0046872">
    <property type="term" value="F:metal ion binding"/>
    <property type="evidence" value="ECO:0007669"/>
    <property type="project" value="UniProtKB-KW"/>
</dbReference>
<keyword evidence="1" id="KW-0479">Metal-binding</keyword>
<dbReference type="PROSITE" id="PS51379">
    <property type="entry name" value="4FE4S_FER_2"/>
    <property type="match status" value="2"/>
</dbReference>
<dbReference type="PROSITE" id="PS00198">
    <property type="entry name" value="4FE4S_FER_1"/>
    <property type="match status" value="1"/>
</dbReference>
<comment type="caution">
    <text evidence="5">The sequence shown here is derived from an EMBL/GenBank/DDBJ whole genome shotgun (WGS) entry which is preliminary data.</text>
</comment>
<evidence type="ECO:0000313" key="5">
    <source>
        <dbReference type="EMBL" id="MVN14401.1"/>
    </source>
</evidence>
<feature type="domain" description="4Fe-4S ferredoxin-type" evidence="4">
    <location>
        <begin position="3"/>
        <end position="33"/>
    </location>
</feature>
<keyword evidence="2" id="KW-0408">Iron</keyword>
<dbReference type="InterPro" id="IPR007525">
    <property type="entry name" value="FrhB_FdhB_C"/>
</dbReference>
<dbReference type="Pfam" id="PF12838">
    <property type="entry name" value="Fer4_7"/>
    <property type="match status" value="1"/>
</dbReference>
<reference evidence="5 6" key="1">
    <citation type="submission" date="2019-11" db="EMBL/GenBank/DDBJ databases">
        <title>Whole genome shotgun sequencing (WGS) data from Adlercreutzia equolifaciens ResAG-91, Eggerthella lenta MRI-F36, MRI-F37, MRI-F40, ResAG-49, ResAG-88, ResAG-121, ResAG-145, and Gordonibacter sp. ResAG-5, ResAG-26, ResAG-43, ResAG-50, ResAG-59.</title>
        <authorList>
            <person name="Stoll D.A."/>
            <person name="Danylec N."/>
            <person name="Franz C.M.A.P."/>
            <person name="Huch M."/>
        </authorList>
    </citation>
    <scope>NUCLEOTIDE SEQUENCE [LARGE SCALE GENOMIC DNA]</scope>
    <source>
        <strain evidence="5 6">ResAG-59</strain>
    </source>
</reference>
<dbReference type="SUPFAM" id="SSF54862">
    <property type="entry name" value="4Fe-4S ferredoxins"/>
    <property type="match status" value="1"/>
</dbReference>